<dbReference type="Proteomes" id="UP000185426">
    <property type="component" value="Chromosome"/>
</dbReference>
<evidence type="ECO:0008006" key="3">
    <source>
        <dbReference type="Google" id="ProtNLM"/>
    </source>
</evidence>
<proteinExistence type="predicted"/>
<dbReference type="RefSeq" id="WP_075621506.1">
    <property type="nucleotide sequence ID" value="NZ_CP015607.1"/>
</dbReference>
<dbReference type="InterPro" id="IPR005358">
    <property type="entry name" value="Puta_zinc/iron-chelating_dom"/>
</dbReference>
<evidence type="ECO:0000313" key="1">
    <source>
        <dbReference type="EMBL" id="APT44859.1"/>
    </source>
</evidence>
<reference evidence="1 2" key="1">
    <citation type="submission" date="2016-05" db="EMBL/GenBank/DDBJ databases">
        <title>Complete Genome and Methylome Analysis of Psychrotrophic Bacterial Isolates from Antarctic Lake Untersee.</title>
        <authorList>
            <person name="Fomenkov A."/>
            <person name="Akimov V.N."/>
            <person name="Vasilyeva L.V."/>
            <person name="Andersen D."/>
            <person name="Vincze T."/>
            <person name="Roberts R.J."/>
        </authorList>
    </citation>
    <scope>NUCLEOTIDE SEQUENCE [LARGE SCALE GENOMIC DNA]</scope>
    <source>
        <strain evidence="1 2">U14-5</strain>
    </source>
</reference>
<name>A0A1L6ZEB1_BACIA</name>
<dbReference type="Pfam" id="PF03692">
    <property type="entry name" value="CxxCxxCC"/>
    <property type="match status" value="1"/>
</dbReference>
<dbReference type="SUPFAM" id="SSF103642">
    <property type="entry name" value="Sec-C motif"/>
    <property type="match status" value="1"/>
</dbReference>
<sequence length="275" mass="32170">MVKTISRNDPCFCGSGKKYKKCHSDIHPESRAARLIQTYRKYERKIEDYQKSTGNIPPCQKGCYNCCYEDFSITEIEFEFIMRELKTWSKDRVEKIYDTALDQCETIKNERPDTWRNLEVYVPKDDGAILVEQMKKHMTVGRNSFPCPLLDPETKSCSVYDSRPLVCRSFGSAHHRINQATRGEVCEYIPDSVEHAAMTPNVDDETAETVEYVHLRLPDGSTIQQRPYPIYYWFKIFFDRTGKKEAQYNHYDSPVNFNQSLEQANLYTLKGFNLI</sequence>
<organism evidence="1 2">
    <name type="scientific">Bacillus safensis</name>
    <dbReference type="NCBI Taxonomy" id="561879"/>
    <lineage>
        <taxon>Bacteria</taxon>
        <taxon>Bacillati</taxon>
        <taxon>Bacillota</taxon>
        <taxon>Bacilli</taxon>
        <taxon>Bacillales</taxon>
        <taxon>Bacillaceae</taxon>
        <taxon>Bacillus</taxon>
    </lineage>
</organism>
<dbReference type="Gene3D" id="3.10.450.50">
    <property type="match status" value="1"/>
</dbReference>
<evidence type="ECO:0000313" key="2">
    <source>
        <dbReference type="Proteomes" id="UP000185426"/>
    </source>
</evidence>
<dbReference type="EMBL" id="CP015607">
    <property type="protein sequence ID" value="APT44859.1"/>
    <property type="molecule type" value="Genomic_DNA"/>
</dbReference>
<dbReference type="Pfam" id="PF02810">
    <property type="entry name" value="SEC-C"/>
    <property type="match status" value="1"/>
</dbReference>
<protein>
    <recommendedName>
        <fullName evidence="3">Zinc/iron-chelating domain-containing protein</fullName>
    </recommendedName>
</protein>
<gene>
    <name evidence="1" type="ORF">BSA145_02300</name>
</gene>
<dbReference type="InterPro" id="IPR004027">
    <property type="entry name" value="SEC_C_motif"/>
</dbReference>
<dbReference type="AlphaFoldDB" id="A0A1L6ZEB1"/>
<accession>A0A1L6ZEB1</accession>